<accession>A0A1L8RJQ4</accession>
<organism evidence="1 2">
    <name type="scientific">Enterococcus canis</name>
    <dbReference type="NCBI Taxonomy" id="214095"/>
    <lineage>
        <taxon>Bacteria</taxon>
        <taxon>Bacillati</taxon>
        <taxon>Bacillota</taxon>
        <taxon>Bacilli</taxon>
        <taxon>Lactobacillales</taxon>
        <taxon>Enterococcaceae</taxon>
        <taxon>Enterococcus</taxon>
    </lineage>
</organism>
<dbReference type="InterPro" id="IPR007920">
    <property type="entry name" value="UPF0223"/>
</dbReference>
<dbReference type="PIRSF" id="PIRSF037260">
    <property type="entry name" value="UPF0223"/>
    <property type="match status" value="1"/>
</dbReference>
<proteinExistence type="predicted"/>
<gene>
    <name evidence="1" type="ORF">RU97_GL000211</name>
</gene>
<dbReference type="AlphaFoldDB" id="A0A1L8RJQ4"/>
<name>A0A1L8RJQ4_9ENTE</name>
<sequence length="90" mass="10421">MKNYQYPLELDWTTAEMITVTQMWTMVEKAYEEGVATSAFNETYQAFKQVVKSIGEEKRLGKQFEELSGYSLYRTVQAAKTAGKRFKMKG</sequence>
<evidence type="ECO:0000313" key="2">
    <source>
        <dbReference type="Proteomes" id="UP000181884"/>
    </source>
</evidence>
<dbReference type="NCBIfam" id="NF003353">
    <property type="entry name" value="PRK04387.1"/>
    <property type="match status" value="1"/>
</dbReference>
<dbReference type="EMBL" id="JXKH01000001">
    <property type="protein sequence ID" value="OJG19978.1"/>
    <property type="molecule type" value="Genomic_DNA"/>
</dbReference>
<comment type="caution">
    <text evidence="1">The sequence shown here is derived from an EMBL/GenBank/DDBJ whole genome shotgun (WGS) entry which is preliminary data.</text>
</comment>
<dbReference type="SUPFAM" id="SSF158504">
    <property type="entry name" value="BH2638-like"/>
    <property type="match status" value="1"/>
</dbReference>
<dbReference type="Pfam" id="PF05256">
    <property type="entry name" value="UPF0223"/>
    <property type="match status" value="1"/>
</dbReference>
<evidence type="ECO:0000313" key="1">
    <source>
        <dbReference type="EMBL" id="OJG19978.1"/>
    </source>
</evidence>
<dbReference type="Gene3D" id="1.10.220.80">
    <property type="entry name" value="BH2638-like"/>
    <property type="match status" value="1"/>
</dbReference>
<dbReference type="InterPro" id="IPR023324">
    <property type="entry name" value="BH2638-like_sf"/>
</dbReference>
<keyword evidence="2" id="KW-1185">Reference proteome</keyword>
<dbReference type="STRING" id="214095.RU97_GL000211"/>
<protein>
    <submittedName>
        <fullName evidence="1">Uncharacterized protein</fullName>
    </submittedName>
</protein>
<dbReference type="RefSeq" id="WP_067391711.1">
    <property type="nucleotide sequence ID" value="NZ_JXKH01000001.1"/>
</dbReference>
<reference evidence="1 2" key="1">
    <citation type="submission" date="2014-12" db="EMBL/GenBank/DDBJ databases">
        <title>Draft genome sequences of 29 type strains of Enterococci.</title>
        <authorList>
            <person name="Zhong Z."/>
            <person name="Sun Z."/>
            <person name="Liu W."/>
            <person name="Zhang W."/>
            <person name="Zhang H."/>
        </authorList>
    </citation>
    <scope>NUCLEOTIDE SEQUENCE [LARGE SCALE GENOMIC DNA]</scope>
    <source>
        <strain evidence="1 2">DSM 17029</strain>
    </source>
</reference>
<dbReference type="Proteomes" id="UP000181884">
    <property type="component" value="Unassembled WGS sequence"/>
</dbReference>